<dbReference type="EC" id="4.6.1.2" evidence="2"/>
<dbReference type="GO" id="GO:0001653">
    <property type="term" value="F:peptide receptor activity"/>
    <property type="evidence" value="ECO:0007669"/>
    <property type="project" value="TreeGrafter"/>
</dbReference>
<dbReference type="InterPro" id="IPR028082">
    <property type="entry name" value="Peripla_BP_I"/>
</dbReference>
<dbReference type="InterPro" id="IPR029787">
    <property type="entry name" value="Nucleotide_cyclase"/>
</dbReference>
<comment type="subcellular location">
    <subcellularLocation>
        <location evidence="1">Membrane</location>
        <topology evidence="1">Single-pass type I membrane protein</topology>
    </subcellularLocation>
</comment>
<dbReference type="PROSITE" id="PS50125">
    <property type="entry name" value="GUANYLATE_CYCLASE_2"/>
    <property type="match status" value="1"/>
</dbReference>
<comment type="caution">
    <text evidence="14">The sequence shown here is derived from an EMBL/GenBank/DDBJ whole genome shotgun (WGS) entry which is preliminary data.</text>
</comment>
<feature type="region of interest" description="Disordered" evidence="10">
    <location>
        <begin position="1068"/>
        <end position="1100"/>
    </location>
</feature>
<gene>
    <name evidence="14" type="ORF">LSH36_785g03085</name>
</gene>
<feature type="signal peptide" evidence="11">
    <location>
        <begin position="1"/>
        <end position="19"/>
    </location>
</feature>
<dbReference type="GO" id="GO:0005886">
    <property type="term" value="C:plasma membrane"/>
    <property type="evidence" value="ECO:0007669"/>
    <property type="project" value="TreeGrafter"/>
</dbReference>
<dbReference type="GO" id="GO:0004383">
    <property type="term" value="F:guanylate cyclase activity"/>
    <property type="evidence" value="ECO:0007669"/>
    <property type="project" value="UniProtKB-EC"/>
</dbReference>
<evidence type="ECO:0000256" key="9">
    <source>
        <dbReference type="ARBA" id="ARBA00023293"/>
    </source>
</evidence>
<dbReference type="GO" id="GO:0005524">
    <property type="term" value="F:ATP binding"/>
    <property type="evidence" value="ECO:0007669"/>
    <property type="project" value="InterPro"/>
</dbReference>
<dbReference type="EMBL" id="JAODUP010000785">
    <property type="protein sequence ID" value="KAK2144110.1"/>
    <property type="molecule type" value="Genomic_DNA"/>
</dbReference>
<keyword evidence="9" id="KW-0141">cGMP biosynthesis</keyword>
<dbReference type="InterPro" id="IPR001828">
    <property type="entry name" value="ANF_lig-bd_rcpt"/>
</dbReference>
<organism evidence="14 15">
    <name type="scientific">Paralvinella palmiformis</name>
    <dbReference type="NCBI Taxonomy" id="53620"/>
    <lineage>
        <taxon>Eukaryota</taxon>
        <taxon>Metazoa</taxon>
        <taxon>Spiralia</taxon>
        <taxon>Lophotrochozoa</taxon>
        <taxon>Annelida</taxon>
        <taxon>Polychaeta</taxon>
        <taxon>Sedentaria</taxon>
        <taxon>Canalipalpata</taxon>
        <taxon>Terebellida</taxon>
        <taxon>Terebelliformia</taxon>
        <taxon>Alvinellidae</taxon>
        <taxon>Paralvinella</taxon>
    </lineage>
</organism>
<evidence type="ECO:0000313" key="15">
    <source>
        <dbReference type="Proteomes" id="UP001208570"/>
    </source>
</evidence>
<feature type="domain" description="Guanylate cyclase" evidence="13">
    <location>
        <begin position="902"/>
        <end position="1032"/>
    </location>
</feature>
<dbReference type="InterPro" id="IPR011009">
    <property type="entry name" value="Kinase-like_dom_sf"/>
</dbReference>
<evidence type="ECO:0000259" key="12">
    <source>
        <dbReference type="PROSITE" id="PS50011"/>
    </source>
</evidence>
<reference evidence="14" key="1">
    <citation type="journal article" date="2023" name="Mol. Biol. Evol.">
        <title>Third-Generation Sequencing Reveals the Adaptive Role of the Epigenome in Three Deep-Sea Polychaetes.</title>
        <authorList>
            <person name="Perez M."/>
            <person name="Aroh O."/>
            <person name="Sun Y."/>
            <person name="Lan Y."/>
            <person name="Juniper S.K."/>
            <person name="Young C.R."/>
            <person name="Angers B."/>
            <person name="Qian P.Y."/>
        </authorList>
    </citation>
    <scope>NUCLEOTIDE SEQUENCE</scope>
    <source>
        <strain evidence="14">P08H-3</strain>
    </source>
</reference>
<feature type="region of interest" description="Disordered" evidence="10">
    <location>
        <begin position="1121"/>
        <end position="1157"/>
    </location>
</feature>
<evidence type="ECO:0000256" key="5">
    <source>
        <dbReference type="ARBA" id="ARBA00022741"/>
    </source>
</evidence>
<dbReference type="FunFam" id="3.30.70.1230:FF:000030">
    <property type="entry name" value="Si:ch211-215j19.12"/>
    <property type="match status" value="1"/>
</dbReference>
<dbReference type="GO" id="GO:0004672">
    <property type="term" value="F:protein kinase activity"/>
    <property type="evidence" value="ECO:0007669"/>
    <property type="project" value="InterPro"/>
</dbReference>
<keyword evidence="8" id="KW-0456">Lyase</keyword>
<keyword evidence="7" id="KW-0472">Membrane</keyword>
<evidence type="ECO:0000256" key="10">
    <source>
        <dbReference type="SAM" id="MobiDB-lite"/>
    </source>
</evidence>
<name>A0AAD9J1V9_9ANNE</name>
<dbReference type="CDD" id="cd07302">
    <property type="entry name" value="CHD"/>
    <property type="match status" value="1"/>
</dbReference>
<dbReference type="SUPFAM" id="SSF55073">
    <property type="entry name" value="Nucleotide cyclase"/>
    <property type="match status" value="1"/>
</dbReference>
<protein>
    <recommendedName>
        <fullName evidence="2">guanylate cyclase</fullName>
        <ecNumber evidence="2">4.6.1.2</ecNumber>
    </recommendedName>
</protein>
<dbReference type="GO" id="GO:0035556">
    <property type="term" value="P:intracellular signal transduction"/>
    <property type="evidence" value="ECO:0007669"/>
    <property type="project" value="InterPro"/>
</dbReference>
<dbReference type="InterPro" id="IPR011645">
    <property type="entry name" value="HNOB_dom_associated"/>
</dbReference>
<proteinExistence type="predicted"/>
<accession>A0AAD9J1V9</accession>
<dbReference type="Gene3D" id="1.10.510.10">
    <property type="entry name" value="Transferase(Phosphotransferase) domain 1"/>
    <property type="match status" value="1"/>
</dbReference>
<evidence type="ECO:0000256" key="2">
    <source>
        <dbReference type="ARBA" id="ARBA00012202"/>
    </source>
</evidence>
<dbReference type="InterPro" id="IPR050401">
    <property type="entry name" value="Cyclic_nucleotide_synthase"/>
</dbReference>
<sequence length="1157" mass="130434">MSYLLTIIGLLLFCDGTSSSDINIAWMAVEPFTYLFNASTSLGALKYVIDEIENNTSLLAGHTFKVKWKNSACSSKMAVGEMFQFLENNDTYPIDFFLGPICSGAMAPVAQLASYLNIPVFGWISSDPPLADKTLYSTLVRFLWSINNIGQGIAILCRDAGWKRVAIISTTGDDYGVLAEGIRDVLIHDKSDKVTVQRWVEDRKVGPSQSEIQDAYNLVKDEARIIILVVPETELRNWSKGAYDSHMTDGDYVFIYTNQQTPDERLFNLITSREFWEYGDSWDRDVKKAFDNFILVFAKTLDFNITNNYLEKFQIAANNWNSPPVAPAKPDFYSLFLYDAMKVYARFATEESTTSNGRVLFDAAKRSITRGGATGDIILSDTCDRIPDYRFFDVGRNEVFQVAAETISSLEGTQITRKINFLNEFIWGDGSEGLDNAPPDTPSCGFDGELCTTADISKYWAPPLVIILVITIILIVYFVHRKLKYEQDLTSLTWKINYDDMIVYMGGKAPGSQLNLRTKSQQLIKSRTSMTDSLAGQQLFVTVANYKGLIVAIKKVRKPQGIKLERELLQEMKTMTEVKSSYLNTFVGACIDVNKPICCVWEYCTKGSLQDVIFNESIKLDDMFKFSISIDILKGLEYLHESSLRVHGQLKSSNVVVDNRWTCKLTDYGLTRFREGEEPDPEQSEYARYTPNDQHNIMTFSLRAGFLWTPPEALREDSGENNDIEAINERCRCSTNSGDIYSVAVIIKETFCRNAPYQEYEDDFTPKEIIDKVVISPSGGVFRPDLAELTRTIQDKEVIPKLRSFIEQCWSEEVKDRPTATYAVKILSRINPFKKSNVVDNMVMMMEKYSNQLEEIVGERTLELQEEQKKTEDLLFKMLPKSVADDLKHGKSIDAESFDIVTIYFSDIPGFTELAAECTPLQVVDILNGVYSLMDETINNHDVYKVETVGDVYVLVSGLPLRNGDRHIVEVVNCALDLISTILTFKVPHKPSHKLPLRIGINTGAIVTGVVGLTNPRYCLFGDTMNTASRMESNGKQRGKYRQGKGMMNTYWLVGKEDYTAKLPDYRSELLNDQPPPEFLPPTNGKKVSNPKLSRPSAESGFVEMSLDSCRDTYVCDEGTTHRRQGTVQPPPLIEIDPPASNGITKGLPRVDVTSEH</sequence>
<keyword evidence="4 11" id="KW-0732">Signal</keyword>
<dbReference type="SUPFAM" id="SSF53822">
    <property type="entry name" value="Periplasmic binding protein-like I"/>
    <property type="match status" value="1"/>
</dbReference>
<keyword evidence="15" id="KW-1185">Reference proteome</keyword>
<dbReference type="Pfam" id="PF07701">
    <property type="entry name" value="HNOBA"/>
    <property type="match status" value="1"/>
</dbReference>
<dbReference type="PANTHER" id="PTHR11920:SF335">
    <property type="entry name" value="GUANYLATE CYCLASE"/>
    <property type="match status" value="1"/>
</dbReference>
<dbReference type="CDD" id="cd06352">
    <property type="entry name" value="PBP1_NPR_GC-like"/>
    <property type="match status" value="1"/>
</dbReference>
<dbReference type="Gene3D" id="3.40.50.2300">
    <property type="match status" value="2"/>
</dbReference>
<dbReference type="PANTHER" id="PTHR11920">
    <property type="entry name" value="GUANYLYL CYCLASE"/>
    <property type="match status" value="1"/>
</dbReference>
<evidence type="ECO:0000256" key="11">
    <source>
        <dbReference type="SAM" id="SignalP"/>
    </source>
</evidence>
<dbReference type="Pfam" id="PF00069">
    <property type="entry name" value="Pkinase"/>
    <property type="match status" value="1"/>
</dbReference>
<dbReference type="Gene3D" id="3.30.70.1230">
    <property type="entry name" value="Nucleotide cyclase"/>
    <property type="match status" value="1"/>
</dbReference>
<dbReference type="GO" id="GO:0007168">
    <property type="term" value="P:receptor guanylyl cyclase signaling pathway"/>
    <property type="evidence" value="ECO:0007669"/>
    <property type="project" value="TreeGrafter"/>
</dbReference>
<keyword evidence="6" id="KW-1133">Transmembrane helix</keyword>
<keyword evidence="5" id="KW-0547">Nucleotide-binding</keyword>
<dbReference type="InterPro" id="IPR000719">
    <property type="entry name" value="Prot_kinase_dom"/>
</dbReference>
<dbReference type="Pfam" id="PF00211">
    <property type="entry name" value="Guanylate_cyc"/>
    <property type="match status" value="1"/>
</dbReference>
<dbReference type="SMART" id="SM00044">
    <property type="entry name" value="CYCc"/>
    <property type="match status" value="1"/>
</dbReference>
<dbReference type="PROSITE" id="PS50011">
    <property type="entry name" value="PROTEIN_KINASE_DOM"/>
    <property type="match status" value="1"/>
</dbReference>
<dbReference type="AlphaFoldDB" id="A0AAD9J1V9"/>
<evidence type="ECO:0000256" key="6">
    <source>
        <dbReference type="ARBA" id="ARBA00022989"/>
    </source>
</evidence>
<dbReference type="GO" id="GO:0004016">
    <property type="term" value="F:adenylate cyclase activity"/>
    <property type="evidence" value="ECO:0007669"/>
    <property type="project" value="TreeGrafter"/>
</dbReference>
<evidence type="ECO:0000256" key="7">
    <source>
        <dbReference type="ARBA" id="ARBA00023136"/>
    </source>
</evidence>
<dbReference type="Proteomes" id="UP001208570">
    <property type="component" value="Unassembled WGS sequence"/>
</dbReference>
<evidence type="ECO:0000256" key="4">
    <source>
        <dbReference type="ARBA" id="ARBA00022729"/>
    </source>
</evidence>
<dbReference type="Pfam" id="PF01094">
    <property type="entry name" value="ANF_receptor"/>
    <property type="match status" value="1"/>
</dbReference>
<evidence type="ECO:0000256" key="3">
    <source>
        <dbReference type="ARBA" id="ARBA00022692"/>
    </source>
</evidence>
<keyword evidence="3" id="KW-0812">Transmembrane</keyword>
<feature type="chain" id="PRO_5042001158" description="guanylate cyclase" evidence="11">
    <location>
        <begin position="20"/>
        <end position="1157"/>
    </location>
</feature>
<evidence type="ECO:0000259" key="13">
    <source>
        <dbReference type="PROSITE" id="PS50125"/>
    </source>
</evidence>
<evidence type="ECO:0000256" key="1">
    <source>
        <dbReference type="ARBA" id="ARBA00004479"/>
    </source>
</evidence>
<feature type="domain" description="Protein kinase" evidence="12">
    <location>
        <begin position="499"/>
        <end position="834"/>
    </location>
</feature>
<evidence type="ECO:0000313" key="14">
    <source>
        <dbReference type="EMBL" id="KAK2144110.1"/>
    </source>
</evidence>
<dbReference type="InterPro" id="IPR001054">
    <property type="entry name" value="A/G_cyclase"/>
</dbReference>
<evidence type="ECO:0000256" key="8">
    <source>
        <dbReference type="ARBA" id="ARBA00023239"/>
    </source>
</evidence>
<dbReference type="SUPFAM" id="SSF56112">
    <property type="entry name" value="Protein kinase-like (PK-like)"/>
    <property type="match status" value="1"/>
</dbReference>